<evidence type="ECO:0000313" key="3">
    <source>
        <dbReference type="Proteomes" id="UP001231189"/>
    </source>
</evidence>
<evidence type="ECO:0000313" key="2">
    <source>
        <dbReference type="EMBL" id="KAK1679275.1"/>
    </source>
</evidence>
<comment type="caution">
    <text evidence="2">The sequence shown here is derived from an EMBL/GenBank/DDBJ whole genome shotgun (WGS) entry which is preliminary data.</text>
</comment>
<keyword evidence="3" id="KW-1185">Reference proteome</keyword>
<organism evidence="2 3">
    <name type="scientific">Lolium multiflorum</name>
    <name type="common">Italian ryegrass</name>
    <name type="synonym">Lolium perenne subsp. multiflorum</name>
    <dbReference type="NCBI Taxonomy" id="4521"/>
    <lineage>
        <taxon>Eukaryota</taxon>
        <taxon>Viridiplantae</taxon>
        <taxon>Streptophyta</taxon>
        <taxon>Embryophyta</taxon>
        <taxon>Tracheophyta</taxon>
        <taxon>Spermatophyta</taxon>
        <taxon>Magnoliopsida</taxon>
        <taxon>Liliopsida</taxon>
        <taxon>Poales</taxon>
        <taxon>Poaceae</taxon>
        <taxon>BOP clade</taxon>
        <taxon>Pooideae</taxon>
        <taxon>Poodae</taxon>
        <taxon>Poeae</taxon>
        <taxon>Poeae Chloroplast Group 2 (Poeae type)</taxon>
        <taxon>Loliodinae</taxon>
        <taxon>Loliinae</taxon>
        <taxon>Lolium</taxon>
    </lineage>
</organism>
<dbReference type="AlphaFoldDB" id="A0AAD8WST2"/>
<dbReference type="Proteomes" id="UP001231189">
    <property type="component" value="Unassembled WGS sequence"/>
</dbReference>
<dbReference type="EMBL" id="JAUUTY010000002">
    <property type="protein sequence ID" value="KAK1679275.1"/>
    <property type="molecule type" value="Genomic_DNA"/>
</dbReference>
<sequence length="163" mass="18050">MADAGSCGMGGGRIGDSNSPPHPPPPVFRSEAGRRKWNRSEGARKWMNWVLLPPGKLARYANSGKGSSSDASGRTLAPPFDDSCEEEEEAPRRTIFNSRDYVLNDDEEVTAIQQVTVISEAEARARFLREEADAIRQVHAYKAVRREATVHRVKNEVVDLDAE</sequence>
<accession>A0AAD8WST2</accession>
<proteinExistence type="predicted"/>
<feature type="region of interest" description="Disordered" evidence="1">
    <location>
        <begin position="1"/>
        <end position="35"/>
    </location>
</feature>
<evidence type="ECO:0000256" key="1">
    <source>
        <dbReference type="SAM" id="MobiDB-lite"/>
    </source>
</evidence>
<protein>
    <submittedName>
        <fullName evidence="2">Uncharacterized protein</fullName>
    </submittedName>
</protein>
<name>A0AAD8WST2_LOLMU</name>
<gene>
    <name evidence="2" type="ORF">QYE76_040123</name>
</gene>
<feature type="region of interest" description="Disordered" evidence="1">
    <location>
        <begin position="60"/>
        <end position="91"/>
    </location>
</feature>
<reference evidence="2" key="1">
    <citation type="submission" date="2023-07" db="EMBL/GenBank/DDBJ databases">
        <title>A chromosome-level genome assembly of Lolium multiflorum.</title>
        <authorList>
            <person name="Chen Y."/>
            <person name="Copetti D."/>
            <person name="Kolliker R."/>
            <person name="Studer B."/>
        </authorList>
    </citation>
    <scope>NUCLEOTIDE SEQUENCE</scope>
    <source>
        <strain evidence="2">02402/16</strain>
        <tissue evidence="2">Leaf</tissue>
    </source>
</reference>